<dbReference type="GeneID" id="118478324"/>
<feature type="compositionally biased region" description="Polar residues" evidence="1">
    <location>
        <begin position="358"/>
        <end position="367"/>
    </location>
</feature>
<dbReference type="CDD" id="cd12087">
    <property type="entry name" value="TM_EGFR-like"/>
    <property type="match status" value="1"/>
</dbReference>
<evidence type="ECO:0000313" key="4">
    <source>
        <dbReference type="RefSeq" id="XP_035827651.1"/>
    </source>
</evidence>
<feature type="compositionally biased region" description="Polar residues" evidence="1">
    <location>
        <begin position="340"/>
        <end position="350"/>
    </location>
</feature>
<sequence>MNVEGVNLPISCFVPDPCTQRRFVYARDRRQKMDYYPSDSGKSCETWVIRNTDSSKYINFQLDTTEFRIGFLYESCPGVQISMEEYEIPFIQGTRVHLNRLNGYKISSHSTNGSVGKSLIIEFTVLPHFRSQGFIGFFQLKDSAQDQQLTKDISGSDTMSTLGGPIGASIFLVIAFLFCFLFAWIKRHRQKRQANRDTLNRTIAAVHRRGSSIYTVRPEVEDISSLPPPYASYASPGYDLEPPQYPATERDISLTNQRQDSPPSYDFMDSPWEYEEPPPYSTHAFNNYNGNENEGAEATRSVISAVQYDNREEPRVSMLNDGVPVYQFVSRFQDQGGENLYNNPSQSNTDEPPDYHQTESPAYSSIC</sequence>
<feature type="transmembrane region" description="Helical" evidence="2">
    <location>
        <begin position="166"/>
        <end position="185"/>
    </location>
</feature>
<dbReference type="Proteomes" id="UP000694888">
    <property type="component" value="Unplaced"/>
</dbReference>
<reference evidence="4" key="1">
    <citation type="submission" date="2025-08" db="UniProtKB">
        <authorList>
            <consortium name="RefSeq"/>
        </authorList>
    </citation>
    <scope>IDENTIFICATION</scope>
</reference>
<evidence type="ECO:0000256" key="2">
    <source>
        <dbReference type="SAM" id="Phobius"/>
    </source>
</evidence>
<dbReference type="RefSeq" id="XP_035827651.1">
    <property type="nucleotide sequence ID" value="XM_035971758.1"/>
</dbReference>
<organism evidence="3 4">
    <name type="scientific">Aplysia californica</name>
    <name type="common">California sea hare</name>
    <dbReference type="NCBI Taxonomy" id="6500"/>
    <lineage>
        <taxon>Eukaryota</taxon>
        <taxon>Metazoa</taxon>
        <taxon>Spiralia</taxon>
        <taxon>Lophotrochozoa</taxon>
        <taxon>Mollusca</taxon>
        <taxon>Gastropoda</taxon>
        <taxon>Heterobranchia</taxon>
        <taxon>Euthyneura</taxon>
        <taxon>Tectipleura</taxon>
        <taxon>Aplysiida</taxon>
        <taxon>Aplysioidea</taxon>
        <taxon>Aplysiidae</taxon>
        <taxon>Aplysia</taxon>
    </lineage>
</organism>
<evidence type="ECO:0000256" key="1">
    <source>
        <dbReference type="SAM" id="MobiDB-lite"/>
    </source>
</evidence>
<proteinExistence type="predicted"/>
<name>A0ABM1VZ08_APLCA</name>
<feature type="region of interest" description="Disordered" evidence="1">
    <location>
        <begin position="334"/>
        <end position="367"/>
    </location>
</feature>
<keyword evidence="2" id="KW-0812">Transmembrane</keyword>
<keyword evidence="2" id="KW-1133">Transmembrane helix</keyword>
<accession>A0ABM1VZ08</accession>
<gene>
    <name evidence="4" type="primary">LOC118478324</name>
</gene>
<keyword evidence="3" id="KW-1185">Reference proteome</keyword>
<keyword evidence="2" id="KW-0472">Membrane</keyword>
<evidence type="ECO:0000313" key="3">
    <source>
        <dbReference type="Proteomes" id="UP000694888"/>
    </source>
</evidence>
<protein>
    <submittedName>
        <fullName evidence="4">Uncharacterized protein LOC118478324</fullName>
    </submittedName>
</protein>